<keyword evidence="1" id="KW-0472">Membrane</keyword>
<dbReference type="EMBL" id="CP122539">
    <property type="protein sequence ID" value="WGH75589.1"/>
    <property type="molecule type" value="Genomic_DNA"/>
</dbReference>
<organism evidence="3 4">
    <name type="scientific">Tenacibaculum tangerinum</name>
    <dbReference type="NCBI Taxonomy" id="3038772"/>
    <lineage>
        <taxon>Bacteria</taxon>
        <taxon>Pseudomonadati</taxon>
        <taxon>Bacteroidota</taxon>
        <taxon>Flavobacteriia</taxon>
        <taxon>Flavobacteriales</taxon>
        <taxon>Flavobacteriaceae</taxon>
        <taxon>Tenacibaculum</taxon>
    </lineage>
</organism>
<keyword evidence="4" id="KW-1185">Reference proteome</keyword>
<keyword evidence="1" id="KW-1003">Cell membrane</keyword>
<protein>
    <recommendedName>
        <fullName evidence="1">Putative membrane protein insertion efficiency factor</fullName>
    </recommendedName>
</protein>
<dbReference type="Proteomes" id="UP001232001">
    <property type="component" value="Chromosome"/>
</dbReference>
<feature type="compositionally biased region" description="Basic and acidic residues" evidence="2">
    <location>
        <begin position="74"/>
        <end position="91"/>
    </location>
</feature>
<evidence type="ECO:0000313" key="4">
    <source>
        <dbReference type="Proteomes" id="UP001232001"/>
    </source>
</evidence>
<gene>
    <name evidence="3" type="primary">yidD</name>
    <name evidence="3" type="ORF">P8625_00055</name>
</gene>
<evidence type="ECO:0000256" key="1">
    <source>
        <dbReference type="HAMAP-Rule" id="MF_00386"/>
    </source>
</evidence>
<dbReference type="HAMAP" id="MF_00386">
    <property type="entry name" value="UPF0161_YidD"/>
    <property type="match status" value="1"/>
</dbReference>
<dbReference type="NCBIfam" id="TIGR00278">
    <property type="entry name" value="membrane protein insertion efficiency factor YidD"/>
    <property type="match status" value="1"/>
</dbReference>
<dbReference type="PANTHER" id="PTHR33383">
    <property type="entry name" value="MEMBRANE PROTEIN INSERTION EFFICIENCY FACTOR-RELATED"/>
    <property type="match status" value="1"/>
</dbReference>
<dbReference type="RefSeq" id="WP_279651463.1">
    <property type="nucleotide sequence ID" value="NZ_CP122539.1"/>
</dbReference>
<dbReference type="InterPro" id="IPR002696">
    <property type="entry name" value="Membr_insert_effic_factor_YidD"/>
</dbReference>
<comment type="function">
    <text evidence="1">Could be involved in insertion of integral membrane proteins into the membrane.</text>
</comment>
<comment type="similarity">
    <text evidence="1">Belongs to the UPF0161 family.</text>
</comment>
<evidence type="ECO:0000313" key="3">
    <source>
        <dbReference type="EMBL" id="WGH75589.1"/>
    </source>
</evidence>
<proteinExistence type="inferred from homology"/>
<sequence>MKLKTIIAYPFIWLVRFYQTAISPFTPATCRYSPTCSSYTIEALQKHGLFYGGWLALKRIFSCHPWGGSGYDPVPEKREKSRSHSEDFIPK</sequence>
<name>A0ABY8L2V0_9FLAO</name>
<dbReference type="SMART" id="SM01234">
    <property type="entry name" value="Haemolytic"/>
    <property type="match status" value="1"/>
</dbReference>
<dbReference type="Pfam" id="PF01809">
    <property type="entry name" value="YidD"/>
    <property type="match status" value="1"/>
</dbReference>
<dbReference type="PANTHER" id="PTHR33383:SF1">
    <property type="entry name" value="MEMBRANE PROTEIN INSERTION EFFICIENCY FACTOR-RELATED"/>
    <property type="match status" value="1"/>
</dbReference>
<evidence type="ECO:0000256" key="2">
    <source>
        <dbReference type="SAM" id="MobiDB-lite"/>
    </source>
</evidence>
<reference evidence="3 4" key="1">
    <citation type="submission" date="2023-04" db="EMBL/GenBank/DDBJ databases">
        <title>Tenacibaculum tangerinum sp. nov., isolated from sea tidal flat of South Korea.</title>
        <authorList>
            <person name="Lee S.H."/>
            <person name="Kim J.-J."/>
        </authorList>
    </citation>
    <scope>NUCLEOTIDE SEQUENCE [LARGE SCALE GENOMIC DNA]</scope>
    <source>
        <strain evidence="3 4">GRR-S3-23</strain>
    </source>
</reference>
<feature type="region of interest" description="Disordered" evidence="2">
    <location>
        <begin position="67"/>
        <end position="91"/>
    </location>
</feature>
<accession>A0ABY8L2V0</accession>
<comment type="subcellular location">
    <subcellularLocation>
        <location evidence="1">Cell membrane</location>
        <topology evidence="1">Peripheral membrane protein</topology>
        <orientation evidence="1">Cytoplasmic side</orientation>
    </subcellularLocation>
</comment>